<dbReference type="InterPro" id="IPR010982">
    <property type="entry name" value="Lambda_DNA-bd_dom_sf"/>
</dbReference>
<evidence type="ECO:0000313" key="9">
    <source>
        <dbReference type="EMBL" id="MFC0529911.1"/>
    </source>
</evidence>
<dbReference type="SUPFAM" id="SSF48452">
    <property type="entry name" value="TPR-like"/>
    <property type="match status" value="3"/>
</dbReference>
<dbReference type="InterPro" id="IPR016032">
    <property type="entry name" value="Sig_transdc_resp-reg_C-effctor"/>
</dbReference>
<dbReference type="PRINTS" id="PR00364">
    <property type="entry name" value="DISEASERSIST"/>
</dbReference>
<dbReference type="PANTHER" id="PTHR35807">
    <property type="entry name" value="TRANSCRIPTIONAL REGULATOR REDD-RELATED"/>
    <property type="match status" value="1"/>
</dbReference>
<dbReference type="InterPro" id="IPR011990">
    <property type="entry name" value="TPR-like_helical_dom_sf"/>
</dbReference>
<dbReference type="SUPFAM" id="SSF46894">
    <property type="entry name" value="C-terminal effector domain of the bipartite response regulators"/>
    <property type="match status" value="1"/>
</dbReference>
<dbReference type="SMART" id="SM00028">
    <property type="entry name" value="TPR"/>
    <property type="match status" value="5"/>
</dbReference>
<evidence type="ECO:0000259" key="8">
    <source>
        <dbReference type="PROSITE" id="PS51755"/>
    </source>
</evidence>
<dbReference type="Gene3D" id="1.10.10.10">
    <property type="entry name" value="Winged helix-like DNA-binding domain superfamily/Winged helix DNA-binding domain"/>
    <property type="match status" value="2"/>
</dbReference>
<name>A0ABV6M5C8_9ACTN</name>
<sequence>MTAGGKAGFSAALRALRERAGLTQQDLADRAGLSVGGLRDLEQGRVAAPRPATLRRLAASLGVSDEEAAGLVRLGQRANPPVHDLRIQVLGPLAVVAGAESVDLGSTKQRTLLAVLALTPNVPVHLDTLVEVVWGGRPPENAAALMHNRVSRLRQRLRPRRRAGRREQLLVATMGGYQLAVGDEQLDLLEFRRCAERARRAHREGDVASAYEWYQRAAGLWRGAPLADLASLRILPEVAALERERQSAVVEYADAAATLGHHDRALPSLRQVTEADPLDEAAHARLILALAGSGQQAAALRVYEALRRRLVDELGADPGPELAGAYQRVLRQEVPRSAGTGPAVSAHRQLPPDIADFTGREAELGTLRSALPPSGGAGTTLVISAIEGMAGVGKTRLAVHLAHQLVRSGRYADLQLYVDLRGHADEPPAEPATVLASFLYLLGVPGAQIPDGLDARAALYRDRLHGRHALVVLDNAAGGDQVLPLLPASPTSLVLVTSRRVLALDGARTLDLGVFTPQEAHTLLGRVAGEQRVAADPVAARRVAELCGRLPLAVVLAAHRLRSRPAWTFADLAARLEAAGDRLGELAVGSRHIRAVFDLSYRALDPPGQRLFRLLGLHPGEDFTAGSAAALAGVSPAAARHALEQLVDEHLVTPVTADRYRLHDLLREYACARAAEDEDAGDAVHRVLTWYLHAADAAVRRLSPHNVEVVLDEPPRLSDLPVFETEEHAFQWLTAERSTLIAAVTGAATHGRHDIAWRLPAVLRLYFERHSNWHDWLGTSQIALRAARRAADRSGEALILNGLGLVYAEIEQTDKAIECLTGAREIRRAIGDRHGEGRTLNNIGITYGRLGRFPDAVAYLTAALEIRRSTASEYDQSMTLGNLGRAYAGAGQHEEAIECLREALDVRRRLADPVGVAWALYNLGEGLLRAGRHQQALAPLAEARDIFRAKHCPRLEAGTLVVLGDSLLLAGEPERARECWQQALDGFDALDHPEAEALRGRLARDAGVPVANP</sequence>
<dbReference type="InterPro" id="IPR027417">
    <property type="entry name" value="P-loop_NTPase"/>
</dbReference>
<accession>A0ABV6M5C8</accession>
<evidence type="ECO:0000256" key="1">
    <source>
        <dbReference type="ARBA" id="ARBA00005820"/>
    </source>
</evidence>
<reference evidence="9 10" key="1">
    <citation type="submission" date="2024-09" db="EMBL/GenBank/DDBJ databases">
        <authorList>
            <person name="Sun Q."/>
            <person name="Mori K."/>
        </authorList>
    </citation>
    <scope>NUCLEOTIDE SEQUENCE [LARGE SCALE GENOMIC DNA]</scope>
    <source>
        <strain evidence="9 10">TBRC 3947</strain>
    </source>
</reference>
<feature type="DNA-binding region" description="OmpR/PhoB-type" evidence="6">
    <location>
        <begin position="77"/>
        <end position="181"/>
    </location>
</feature>
<dbReference type="Pfam" id="PF13424">
    <property type="entry name" value="TPR_12"/>
    <property type="match status" value="2"/>
</dbReference>
<keyword evidence="10" id="KW-1185">Reference proteome</keyword>
<dbReference type="CDD" id="cd00093">
    <property type="entry name" value="HTH_XRE"/>
    <property type="match status" value="1"/>
</dbReference>
<feature type="domain" description="HTH cro/C1-type" evidence="7">
    <location>
        <begin position="13"/>
        <end position="68"/>
    </location>
</feature>
<organism evidence="9 10">
    <name type="scientific">Phytohabitans kaempferiae</name>
    <dbReference type="NCBI Taxonomy" id="1620943"/>
    <lineage>
        <taxon>Bacteria</taxon>
        <taxon>Bacillati</taxon>
        <taxon>Actinomycetota</taxon>
        <taxon>Actinomycetes</taxon>
        <taxon>Micromonosporales</taxon>
        <taxon>Micromonosporaceae</taxon>
    </lineage>
</organism>
<dbReference type="SUPFAM" id="SSF52540">
    <property type="entry name" value="P-loop containing nucleoside triphosphate hydrolases"/>
    <property type="match status" value="1"/>
</dbReference>
<dbReference type="InterPro" id="IPR036388">
    <property type="entry name" value="WH-like_DNA-bd_sf"/>
</dbReference>
<dbReference type="Gene3D" id="3.40.50.300">
    <property type="entry name" value="P-loop containing nucleotide triphosphate hydrolases"/>
    <property type="match status" value="1"/>
</dbReference>
<protein>
    <submittedName>
        <fullName evidence="9">BTAD domain-containing putative transcriptional regulator</fullName>
    </submittedName>
</protein>
<keyword evidence="2" id="KW-0805">Transcription regulation</keyword>
<dbReference type="InterPro" id="IPR001867">
    <property type="entry name" value="OmpR/PhoB-type_DNA-bd"/>
</dbReference>
<dbReference type="PROSITE" id="PS50943">
    <property type="entry name" value="HTH_CROC1"/>
    <property type="match status" value="1"/>
</dbReference>
<dbReference type="SUPFAM" id="SSF47413">
    <property type="entry name" value="lambda repressor-like DNA-binding domains"/>
    <property type="match status" value="1"/>
</dbReference>
<dbReference type="InterPro" id="IPR019734">
    <property type="entry name" value="TPR_rpt"/>
</dbReference>
<comment type="caution">
    <text evidence="9">The sequence shown here is derived from an EMBL/GenBank/DDBJ whole genome shotgun (WGS) entry which is preliminary data.</text>
</comment>
<dbReference type="SMART" id="SM00862">
    <property type="entry name" value="Trans_reg_C"/>
    <property type="match status" value="1"/>
</dbReference>
<evidence type="ECO:0000256" key="5">
    <source>
        <dbReference type="PROSITE-ProRule" id="PRU00339"/>
    </source>
</evidence>
<dbReference type="Proteomes" id="UP001589867">
    <property type="component" value="Unassembled WGS sequence"/>
</dbReference>
<keyword evidence="4" id="KW-0804">Transcription</keyword>
<feature type="domain" description="OmpR/PhoB-type" evidence="8">
    <location>
        <begin position="77"/>
        <end position="181"/>
    </location>
</feature>
<dbReference type="InterPro" id="IPR051677">
    <property type="entry name" value="AfsR-DnrI-RedD_regulator"/>
</dbReference>
<dbReference type="PROSITE" id="PS51755">
    <property type="entry name" value="OMPR_PHOB"/>
    <property type="match status" value="1"/>
</dbReference>
<dbReference type="SMART" id="SM00530">
    <property type="entry name" value="HTH_XRE"/>
    <property type="match status" value="1"/>
</dbReference>
<dbReference type="InterPro" id="IPR001387">
    <property type="entry name" value="Cro/C1-type_HTH"/>
</dbReference>
<evidence type="ECO:0000256" key="6">
    <source>
        <dbReference type="PROSITE-ProRule" id="PRU01091"/>
    </source>
</evidence>
<dbReference type="RefSeq" id="WP_377252983.1">
    <property type="nucleotide sequence ID" value="NZ_JBHLUH010000039.1"/>
</dbReference>
<feature type="repeat" description="TPR" evidence="5">
    <location>
        <begin position="877"/>
        <end position="910"/>
    </location>
</feature>
<dbReference type="CDD" id="cd15831">
    <property type="entry name" value="BTAD"/>
    <property type="match status" value="1"/>
</dbReference>
<dbReference type="PANTHER" id="PTHR35807:SF1">
    <property type="entry name" value="TRANSCRIPTIONAL REGULATOR REDD"/>
    <property type="match status" value="1"/>
</dbReference>
<keyword evidence="5" id="KW-0802">TPR repeat</keyword>
<dbReference type="Pfam" id="PF03704">
    <property type="entry name" value="BTAD"/>
    <property type="match status" value="1"/>
</dbReference>
<keyword evidence="3 6" id="KW-0238">DNA-binding</keyword>
<dbReference type="PROSITE" id="PS50005">
    <property type="entry name" value="TPR"/>
    <property type="match status" value="2"/>
</dbReference>
<evidence type="ECO:0000256" key="4">
    <source>
        <dbReference type="ARBA" id="ARBA00023163"/>
    </source>
</evidence>
<feature type="repeat" description="TPR" evidence="5">
    <location>
        <begin position="837"/>
        <end position="870"/>
    </location>
</feature>
<gene>
    <name evidence="9" type="ORF">ACFFIA_19810</name>
</gene>
<dbReference type="InterPro" id="IPR005158">
    <property type="entry name" value="BTAD"/>
</dbReference>
<comment type="similarity">
    <text evidence="1">Belongs to the AfsR/DnrI/RedD regulatory family.</text>
</comment>
<dbReference type="SMART" id="SM01043">
    <property type="entry name" value="BTAD"/>
    <property type="match status" value="1"/>
</dbReference>
<dbReference type="Gene3D" id="1.25.40.10">
    <property type="entry name" value="Tetratricopeptide repeat domain"/>
    <property type="match status" value="2"/>
</dbReference>
<evidence type="ECO:0000313" key="10">
    <source>
        <dbReference type="Proteomes" id="UP001589867"/>
    </source>
</evidence>
<evidence type="ECO:0000259" key="7">
    <source>
        <dbReference type="PROSITE" id="PS50943"/>
    </source>
</evidence>
<proteinExistence type="inferred from homology"/>
<dbReference type="Pfam" id="PF13560">
    <property type="entry name" value="HTH_31"/>
    <property type="match status" value="1"/>
</dbReference>
<evidence type="ECO:0000256" key="2">
    <source>
        <dbReference type="ARBA" id="ARBA00023015"/>
    </source>
</evidence>
<dbReference type="EMBL" id="JBHLUH010000039">
    <property type="protein sequence ID" value="MFC0529911.1"/>
    <property type="molecule type" value="Genomic_DNA"/>
</dbReference>
<evidence type="ECO:0000256" key="3">
    <source>
        <dbReference type="ARBA" id="ARBA00023125"/>
    </source>
</evidence>
<dbReference type="Gene3D" id="1.10.260.40">
    <property type="entry name" value="lambda repressor-like DNA-binding domains"/>
    <property type="match status" value="1"/>
</dbReference>